<feature type="compositionally biased region" description="Gly residues" evidence="1">
    <location>
        <begin position="413"/>
        <end position="436"/>
    </location>
</feature>
<organism evidence="2 3">
    <name type="scientific">Chondromyces crocatus</name>
    <dbReference type="NCBI Taxonomy" id="52"/>
    <lineage>
        <taxon>Bacteria</taxon>
        <taxon>Pseudomonadati</taxon>
        <taxon>Myxococcota</taxon>
        <taxon>Polyangia</taxon>
        <taxon>Polyangiales</taxon>
        <taxon>Polyangiaceae</taxon>
        <taxon>Chondromyces</taxon>
    </lineage>
</organism>
<sequence length="518" mass="48474">MMRKSFWMAWFAVGTGAGFATVVSGCFINTDLSCEHTQVGCPTSGELEGGRVEASVDCRPSAAAEVAEVCGVFVSSAGTEGGAGTKAAPVKTLAEAVKHAQEGGTGRVYACAEAFEGAVEVPAGVTVFGGLDCQKGWRWAEGTRKTRVTAPMGEVPLRLRGGEGEARLEDVEVEAKGIMVGGDAALKGASSIAVVAEGIRVSLVRSTLVAGDGAAGEEGAGHGARAGAGADGTAGRPACAADGGEPQVENLCGTADDVTDDSIGGLGGSGRVYSGGGGESGLPGLENAGTGADVEAQCEGKAGGDGESGEGGDGARGLGSLSAAGYVGAKGADGGKGEPGQGGGGGGGRSGGKGVGQCPQASTGSGASGGNGASGGCGGAGGRGGGAGGASIALVSLEAQVVFDDVVLRTGRGGVGGSGGPGQNGGLGGAEGGKGGAVDPAYTQLKEGCPGGAGGNGGKGGQGGGGLGGHAIGVAFRGVAPSLEGAVVTLGEPGAGGTSADAEHAGAPGTRADLAAFP</sequence>
<name>A0A0K1E9K1_CHOCO</name>
<feature type="compositionally biased region" description="Gly residues" evidence="1">
    <location>
        <begin position="264"/>
        <end position="281"/>
    </location>
</feature>
<reference evidence="2 3" key="1">
    <citation type="submission" date="2015-07" db="EMBL/GenBank/DDBJ databases">
        <title>Genome analysis of myxobacterium Chondromyces crocatus Cm c5 reveals a high potential for natural compound synthesis and the genetic basis for the loss of fruiting body formation.</title>
        <authorList>
            <person name="Zaburannyi N."/>
            <person name="Bunk B."/>
            <person name="Maier J."/>
            <person name="Overmann J."/>
            <person name="Mueller R."/>
        </authorList>
    </citation>
    <scope>NUCLEOTIDE SEQUENCE [LARGE SCALE GENOMIC DNA]</scope>
    <source>
        <strain evidence="2 3">Cm c5</strain>
    </source>
</reference>
<feature type="region of interest" description="Disordered" evidence="1">
    <location>
        <begin position="330"/>
        <end position="371"/>
    </location>
</feature>
<feature type="region of interest" description="Disordered" evidence="1">
    <location>
        <begin position="214"/>
        <end position="242"/>
    </location>
</feature>
<feature type="compositionally biased region" description="Gly residues" evidence="1">
    <location>
        <begin position="331"/>
        <end position="355"/>
    </location>
</feature>
<dbReference type="EMBL" id="CP012159">
    <property type="protein sequence ID" value="AKT37253.1"/>
    <property type="molecule type" value="Genomic_DNA"/>
</dbReference>
<dbReference type="KEGG" id="ccro:CMC5_013840"/>
<dbReference type="PROSITE" id="PS51257">
    <property type="entry name" value="PROKAR_LIPOPROTEIN"/>
    <property type="match status" value="1"/>
</dbReference>
<protein>
    <recommendedName>
        <fullName evidence="4">PGRS family protein</fullName>
    </recommendedName>
</protein>
<dbReference type="STRING" id="52.CMC5_013840"/>
<feature type="region of interest" description="Disordered" evidence="1">
    <location>
        <begin position="490"/>
        <end position="518"/>
    </location>
</feature>
<feature type="region of interest" description="Disordered" evidence="1">
    <location>
        <begin position="413"/>
        <end position="441"/>
    </location>
</feature>
<proteinExistence type="predicted"/>
<dbReference type="Proteomes" id="UP000067626">
    <property type="component" value="Chromosome"/>
</dbReference>
<evidence type="ECO:0000313" key="2">
    <source>
        <dbReference type="EMBL" id="AKT37253.1"/>
    </source>
</evidence>
<feature type="compositionally biased region" description="Gly residues" evidence="1">
    <location>
        <begin position="214"/>
        <end position="232"/>
    </location>
</feature>
<accession>A0A0K1E9K1</accession>
<dbReference type="AlphaFoldDB" id="A0A0K1E9K1"/>
<gene>
    <name evidence="2" type="ORF">CMC5_013840</name>
</gene>
<feature type="region of interest" description="Disordered" evidence="1">
    <location>
        <begin position="255"/>
        <end position="317"/>
    </location>
</feature>
<evidence type="ECO:0008006" key="4">
    <source>
        <dbReference type="Google" id="ProtNLM"/>
    </source>
</evidence>
<evidence type="ECO:0000256" key="1">
    <source>
        <dbReference type="SAM" id="MobiDB-lite"/>
    </source>
</evidence>
<feature type="compositionally biased region" description="Gly residues" evidence="1">
    <location>
        <begin position="301"/>
        <end position="317"/>
    </location>
</feature>
<evidence type="ECO:0000313" key="3">
    <source>
        <dbReference type="Proteomes" id="UP000067626"/>
    </source>
</evidence>
<dbReference type="PATRIC" id="fig|52.7.peg.1477"/>
<keyword evidence="3" id="KW-1185">Reference proteome</keyword>